<protein>
    <submittedName>
        <fullName evidence="1">Uncharacterized protein</fullName>
    </submittedName>
</protein>
<organism evidence="1 2">
    <name type="scientific">Acanthopleuribacter pedis</name>
    <dbReference type="NCBI Taxonomy" id="442870"/>
    <lineage>
        <taxon>Bacteria</taxon>
        <taxon>Pseudomonadati</taxon>
        <taxon>Acidobacteriota</taxon>
        <taxon>Holophagae</taxon>
        <taxon>Acanthopleuribacterales</taxon>
        <taxon>Acanthopleuribacteraceae</taxon>
        <taxon>Acanthopleuribacter</taxon>
    </lineage>
</organism>
<name>A0A8J7QAR9_9BACT</name>
<dbReference type="EMBL" id="JAFREP010000021">
    <property type="protein sequence ID" value="MBO1320997.1"/>
    <property type="molecule type" value="Genomic_DNA"/>
</dbReference>
<dbReference type="RefSeq" id="WP_207860972.1">
    <property type="nucleotide sequence ID" value="NZ_JAFREP010000021.1"/>
</dbReference>
<evidence type="ECO:0000313" key="2">
    <source>
        <dbReference type="Proteomes" id="UP000664417"/>
    </source>
</evidence>
<accession>A0A8J7QAR9</accession>
<evidence type="ECO:0000313" key="1">
    <source>
        <dbReference type="EMBL" id="MBO1320997.1"/>
    </source>
</evidence>
<dbReference type="Proteomes" id="UP000664417">
    <property type="component" value="Unassembled WGS sequence"/>
</dbReference>
<sequence>MFPGMPTHTTKVTGGGRPETLRARMAKKLTSMFNRNPESTTETRSTFGATRPRFDAGRASMGEKLSQMQARGSVSLDDPNPATYLSRAVASSGSLHGELIEAKLNASPAVKDALQTSHGREKVLGLVYEMAAMSPEAVQKLDIEQIHAVLAQPFVYGSEADLYALRHEAKLAEVAAYHEAADSLQQRADAMGVETFRTGRLMEEVQVQMDTWGEVVVELETLRYEMEAMGDHQAAGKKLDAEDLKRFTAFQEHLDFLTDQMGMDPADFESFPNQYEAVVRGIYREIEGLEARHGTLSQLLDKQAAAQEDLAARAEKREKQGDAAARKSSGDRKFSISSLSSLEADGYFKISEIKEPFDVLKRNGEFMALRRELRGELLAELTKAGWDQPGTRGDLTLGLSLDTAAPGLKLAARFKHEAFVKPDGSINLKKGYTFEIGVTTPGADTSGTGAQATLPITLFTNKKFSNVGELATYLTDKIINSSATHNLISSKLLGVSADSKDVRRAAALEKPKALAAATAKLKDQLGLKFSGTKQREAFVPKIEVGGEAGVKVKGMAKLGKLAKAMLLGTGKASAKRAWKRAPLDKKLPATAQDARDHFELDANRTFKMPGFEDRKEKGDVELQKWHRDIVDLVAAGEDARPELEAQRHQILEFSRGLTEIWHEYSQTVIAADSHPDAGKRAEAKRRKKELETQMGVSFSVTARANMRSDRARMRRELFHSMMALTHLYQASLPPDVGAGEKAGLKVITARLNHLKFPEYALEKNSPYTLTTAETNGGRFTSGTVRGEVQVQATDLLKVKVGFERTDTTVWKDSNPDNEGRFQTHILRIGAGADINQTLTKFFEGSGLDLTGLPPLTAGGAVTIRIDAQQTGKILAPYEVRSVQMQAGLDADFSAGPVTATATGANVVAEYLGTNTTNYVMNLYHFDLRANPDATAANAAFMARMDKHQGAFTEMMGNMVKGLDPVDHFSGAPYEMQELMELDQGRVARNEAENHPTREILTAMRDKLAQYKSARGAAKEARWGELKEIFVDLAAHQTKVQYTGSVSHAKAFE</sequence>
<reference evidence="1" key="1">
    <citation type="submission" date="2021-03" db="EMBL/GenBank/DDBJ databases">
        <authorList>
            <person name="Wang G."/>
        </authorList>
    </citation>
    <scope>NUCLEOTIDE SEQUENCE</scope>
    <source>
        <strain evidence="1">KCTC 12899</strain>
    </source>
</reference>
<dbReference type="AlphaFoldDB" id="A0A8J7QAR9"/>
<proteinExistence type="predicted"/>
<gene>
    <name evidence="1" type="ORF">J3U88_21140</name>
</gene>
<keyword evidence="2" id="KW-1185">Reference proteome</keyword>
<comment type="caution">
    <text evidence="1">The sequence shown here is derived from an EMBL/GenBank/DDBJ whole genome shotgun (WGS) entry which is preliminary data.</text>
</comment>